<dbReference type="GO" id="GO:0006123">
    <property type="term" value="P:mitochondrial electron transport, cytochrome c to oxygen"/>
    <property type="evidence" value="ECO:0007669"/>
    <property type="project" value="TreeGrafter"/>
</dbReference>
<evidence type="ECO:0000256" key="3">
    <source>
        <dbReference type="ARBA" id="ARBA00022946"/>
    </source>
</evidence>
<dbReference type="GO" id="GO:0030234">
    <property type="term" value="F:enzyme regulator activity"/>
    <property type="evidence" value="ECO:0007669"/>
    <property type="project" value="TreeGrafter"/>
</dbReference>
<protein>
    <recommendedName>
        <fullName evidence="8">Cytochrome c oxidase polypeptide VIa</fullName>
    </recommendedName>
</protein>
<comment type="subcellular location">
    <subcellularLocation>
        <location evidence="1">Mitochondrion inner membrane</location>
    </subcellularLocation>
</comment>
<name>A0A452TK88_URSMA</name>
<dbReference type="Gene3D" id="4.10.95.10">
    <property type="entry name" value="Cytochrome c oxidase, subunit VIa"/>
    <property type="match status" value="1"/>
</dbReference>
<dbReference type="PANTHER" id="PTHR11504:SF4">
    <property type="entry name" value="CYTOCHROME C OXIDASE SUBUNIT 6A1, MITOCHONDRIAL"/>
    <property type="match status" value="1"/>
</dbReference>
<organism evidence="7">
    <name type="scientific">Ursus maritimus</name>
    <name type="common">Polar bear</name>
    <name type="synonym">Thalarctos maritimus</name>
    <dbReference type="NCBI Taxonomy" id="29073"/>
    <lineage>
        <taxon>Eukaryota</taxon>
        <taxon>Metazoa</taxon>
        <taxon>Chordata</taxon>
        <taxon>Craniata</taxon>
        <taxon>Vertebrata</taxon>
        <taxon>Euteleostomi</taxon>
        <taxon>Mammalia</taxon>
        <taxon>Eutheria</taxon>
        <taxon>Laurasiatheria</taxon>
        <taxon>Carnivora</taxon>
        <taxon>Caniformia</taxon>
        <taxon>Ursidae</taxon>
        <taxon>Ursus</taxon>
    </lineage>
</organism>
<keyword evidence="3" id="KW-0809">Transit peptide</keyword>
<evidence type="ECO:0000256" key="1">
    <source>
        <dbReference type="ARBA" id="ARBA00004273"/>
    </source>
</evidence>
<evidence type="ECO:0008006" key="8">
    <source>
        <dbReference type="Google" id="ProtNLM"/>
    </source>
</evidence>
<keyword evidence="4" id="KW-0496">Mitochondrion</keyword>
<sequence>YQTPLLPIPQLGDLLTGTHGERGSACRWEVLSRSIKLPLVGVSVRNTFLKFHRRRAGETQVHYSYLHIKPKPFPWEDGNHTLFQNPCVNRLPTGFEDD</sequence>
<reference evidence="7" key="1">
    <citation type="submission" date="2019-03" db="UniProtKB">
        <authorList>
            <consortium name="Ensembl"/>
        </authorList>
    </citation>
    <scope>IDENTIFICATION</scope>
</reference>
<dbReference type="GO" id="GO:0005743">
    <property type="term" value="C:mitochondrial inner membrane"/>
    <property type="evidence" value="ECO:0007669"/>
    <property type="project" value="UniProtKB-SubCell"/>
</dbReference>
<dbReference type="GeneTree" id="ENSGT00940000154612"/>
<dbReference type="PANTHER" id="PTHR11504">
    <property type="entry name" value="CYTOCHROME C OXIDASE POLYPEPTIDE VIA"/>
    <property type="match status" value="1"/>
</dbReference>
<dbReference type="PIRSF" id="PIRSF000277">
    <property type="entry name" value="COX6A1"/>
    <property type="match status" value="1"/>
</dbReference>
<keyword evidence="2" id="KW-0999">Mitochondrion inner membrane</keyword>
<dbReference type="InterPro" id="IPR036418">
    <property type="entry name" value="Cyt_c_oxidase_su6a_sf"/>
</dbReference>
<dbReference type="Pfam" id="PF02046">
    <property type="entry name" value="COX6A"/>
    <property type="match status" value="1"/>
</dbReference>
<evidence type="ECO:0000256" key="2">
    <source>
        <dbReference type="ARBA" id="ARBA00022792"/>
    </source>
</evidence>
<dbReference type="OMA" id="SACRWEV"/>
<evidence type="ECO:0000256" key="4">
    <source>
        <dbReference type="ARBA" id="ARBA00023128"/>
    </source>
</evidence>
<proteinExistence type="inferred from homology"/>
<comment type="similarity">
    <text evidence="6">Belongs to the cytochrome c oxidase subunit 6A family.</text>
</comment>
<evidence type="ECO:0000256" key="6">
    <source>
        <dbReference type="RuleBase" id="RU004396"/>
    </source>
</evidence>
<dbReference type="Ensembl" id="ENSUMAT00000010258.1">
    <property type="protein sequence ID" value="ENSUMAP00000008590.1"/>
    <property type="gene ID" value="ENSUMAG00000006557.1"/>
</dbReference>
<dbReference type="AlphaFoldDB" id="A0A452TK88"/>
<keyword evidence="5" id="KW-0472">Membrane</keyword>
<dbReference type="SUPFAM" id="SSF81411">
    <property type="entry name" value="Mitochondrial cytochrome c oxidase subunit VIa"/>
    <property type="match status" value="1"/>
</dbReference>
<dbReference type="InterPro" id="IPR001349">
    <property type="entry name" value="Cyt_c_oxidase_su6a"/>
</dbReference>
<evidence type="ECO:0000313" key="7">
    <source>
        <dbReference type="Ensembl" id="ENSUMAP00000008590"/>
    </source>
</evidence>
<accession>A0A452TK88</accession>
<evidence type="ECO:0000256" key="5">
    <source>
        <dbReference type="ARBA" id="ARBA00023136"/>
    </source>
</evidence>